<evidence type="ECO:0000256" key="3">
    <source>
        <dbReference type="ARBA" id="ARBA00022519"/>
    </source>
</evidence>
<dbReference type="NCBIfam" id="TIGR00765">
    <property type="entry name" value="yihY_not_rbn"/>
    <property type="match status" value="1"/>
</dbReference>
<dbReference type="PANTHER" id="PTHR30213">
    <property type="entry name" value="INNER MEMBRANE PROTEIN YHJD"/>
    <property type="match status" value="1"/>
</dbReference>
<dbReference type="RefSeq" id="WP_043344992.1">
    <property type="nucleotide sequence ID" value="NZ_CP010536.1"/>
</dbReference>
<dbReference type="InterPro" id="IPR023679">
    <property type="entry name" value="UPF0761_bac"/>
</dbReference>
<dbReference type="GO" id="GO:0005886">
    <property type="term" value="C:plasma membrane"/>
    <property type="evidence" value="ECO:0007669"/>
    <property type="project" value="UniProtKB-SubCell"/>
</dbReference>
<feature type="compositionally biased region" description="Low complexity" evidence="8">
    <location>
        <begin position="419"/>
        <end position="435"/>
    </location>
</feature>
<feature type="transmembrane region" description="Helical" evidence="7">
    <location>
        <begin position="215"/>
        <end position="236"/>
    </location>
</feature>
<feature type="transmembrane region" description="Helical" evidence="7">
    <location>
        <begin position="180"/>
        <end position="203"/>
    </location>
</feature>
<evidence type="ECO:0000256" key="1">
    <source>
        <dbReference type="ARBA" id="ARBA00004651"/>
    </source>
</evidence>
<feature type="region of interest" description="Disordered" evidence="8">
    <location>
        <begin position="415"/>
        <end position="457"/>
    </location>
</feature>
<evidence type="ECO:0000313" key="9">
    <source>
        <dbReference type="EMBL" id="AJG18737.1"/>
    </source>
</evidence>
<keyword evidence="10" id="KW-1185">Reference proteome</keyword>
<keyword evidence="4 7" id="KW-0812">Transmembrane</keyword>
<reference evidence="9 10" key="1">
    <citation type="journal article" date="2015" name="Genome Announc.">
        <title>Complete Genome Sequence of Cupriavidus basilensis 4G11, Isolated from the Oak Ridge Field Research Center Site.</title>
        <authorList>
            <person name="Ray J."/>
            <person name="Waters R.J."/>
            <person name="Skerker J.M."/>
            <person name="Kuehl J.V."/>
            <person name="Price M.N."/>
            <person name="Huang J."/>
            <person name="Chakraborty R."/>
            <person name="Arkin A.P."/>
            <person name="Deutschbauer A."/>
        </authorList>
    </citation>
    <scope>NUCLEOTIDE SEQUENCE [LARGE SCALE GENOMIC DNA]</scope>
    <source>
        <strain evidence="9">4G11</strain>
    </source>
</reference>
<organism evidence="9 10">
    <name type="scientific">Cupriavidus basilensis</name>
    <dbReference type="NCBI Taxonomy" id="68895"/>
    <lineage>
        <taxon>Bacteria</taxon>
        <taxon>Pseudomonadati</taxon>
        <taxon>Pseudomonadota</taxon>
        <taxon>Betaproteobacteria</taxon>
        <taxon>Burkholderiales</taxon>
        <taxon>Burkholderiaceae</taxon>
        <taxon>Cupriavidus</taxon>
    </lineage>
</organism>
<comment type="subcellular location">
    <subcellularLocation>
        <location evidence="1 7">Cell membrane</location>
        <topology evidence="1 7">Multi-pass membrane protein</topology>
    </subcellularLocation>
</comment>
<dbReference type="AlphaFoldDB" id="A0A0C4Y166"/>
<dbReference type="PANTHER" id="PTHR30213:SF0">
    <property type="entry name" value="UPF0761 MEMBRANE PROTEIN YIHY"/>
    <property type="match status" value="1"/>
</dbReference>
<evidence type="ECO:0000313" key="10">
    <source>
        <dbReference type="Proteomes" id="UP000031843"/>
    </source>
</evidence>
<keyword evidence="6 7" id="KW-0472">Membrane</keyword>
<comment type="similarity">
    <text evidence="7">Belongs to the UPF0761 family.</text>
</comment>
<proteinExistence type="inferred from homology"/>
<dbReference type="Pfam" id="PF03631">
    <property type="entry name" value="Virul_fac_BrkB"/>
    <property type="match status" value="1"/>
</dbReference>
<keyword evidence="3" id="KW-0997">Cell inner membrane</keyword>
<evidence type="ECO:0000256" key="5">
    <source>
        <dbReference type="ARBA" id="ARBA00022989"/>
    </source>
</evidence>
<feature type="transmembrane region" description="Helical" evidence="7">
    <location>
        <begin position="144"/>
        <end position="168"/>
    </location>
</feature>
<feature type="transmembrane region" description="Helical" evidence="7">
    <location>
        <begin position="37"/>
        <end position="66"/>
    </location>
</feature>
<evidence type="ECO:0000256" key="2">
    <source>
        <dbReference type="ARBA" id="ARBA00022475"/>
    </source>
</evidence>
<dbReference type="InterPro" id="IPR017039">
    <property type="entry name" value="Virul_fac_BrkB"/>
</dbReference>
<dbReference type="Proteomes" id="UP000031843">
    <property type="component" value="Chromosome main"/>
</dbReference>
<protein>
    <recommendedName>
        <fullName evidence="7">UPF0761 membrane protein RR42_m1332</fullName>
    </recommendedName>
</protein>
<feature type="compositionally biased region" description="Basic and acidic residues" evidence="8">
    <location>
        <begin position="437"/>
        <end position="446"/>
    </location>
</feature>
<sequence>MLAARIVRLRREWNLQKLRALTRYALRRAGEGRLPQVAASLTFTTVLAVVPVLTVAFALLAAFPVFREFRSATESFLFQNLIPGNVSNSITSYLGQFAKNAKGLTAVGLGGLMVTSVLTMLTVEDALNAIWRVKQRRPLAQRVLVFWAVLTLGPVLIGASLSISSYLISVSAGYVGTMPFGLGLVVGLTPVLLSAVAFAFLYTAVPNANVEWRDAIAAGLVAALAFELAKRGFGYFVTHIPTYTAVYGTFAALPIFLLWIYLSWLVTLLGATIAANLPVIRQGYWRRRTFAGSEFFDALGVLYLLYRARDEVPRSVGELDLGRKLRVEADYLAGLLGKLKGMHLVGRLAQDRGQAHWALLCDPGQVTLRTLHDRLVLNLPRLPRTALAQQLRGADALKQVLDNPRLDQPLEAVFRRQQQDQQDQQAQTQTGTAAQERPADSARRTLEVVPPGWHGQV</sequence>
<dbReference type="KEGG" id="cbw:RR42_m1332"/>
<evidence type="ECO:0000256" key="7">
    <source>
        <dbReference type="HAMAP-Rule" id="MF_00672"/>
    </source>
</evidence>
<evidence type="ECO:0000256" key="8">
    <source>
        <dbReference type="SAM" id="MobiDB-lite"/>
    </source>
</evidence>
<dbReference type="STRING" id="68895.RR42_m1332"/>
<feature type="transmembrane region" description="Helical" evidence="7">
    <location>
        <begin position="256"/>
        <end position="277"/>
    </location>
</feature>
<dbReference type="OrthoDB" id="9808671at2"/>
<name>A0A0C4Y166_9BURK</name>
<accession>A0A0C4Y166</accession>
<keyword evidence="9" id="KW-0378">Hydrolase</keyword>
<feature type="transmembrane region" description="Helical" evidence="7">
    <location>
        <begin position="103"/>
        <end position="123"/>
    </location>
</feature>
<evidence type="ECO:0000256" key="6">
    <source>
        <dbReference type="ARBA" id="ARBA00023136"/>
    </source>
</evidence>
<gene>
    <name evidence="9" type="ORF">RR42_m1332</name>
</gene>
<dbReference type="EMBL" id="CP010536">
    <property type="protein sequence ID" value="AJG18737.1"/>
    <property type="molecule type" value="Genomic_DNA"/>
</dbReference>
<keyword evidence="5 7" id="KW-1133">Transmembrane helix</keyword>
<keyword evidence="2 7" id="KW-1003">Cell membrane</keyword>
<evidence type="ECO:0000256" key="4">
    <source>
        <dbReference type="ARBA" id="ARBA00022692"/>
    </source>
</evidence>
<dbReference type="GO" id="GO:0016787">
    <property type="term" value="F:hydrolase activity"/>
    <property type="evidence" value="ECO:0007669"/>
    <property type="project" value="UniProtKB-KW"/>
</dbReference>
<dbReference type="HAMAP" id="MF_00672">
    <property type="entry name" value="UPF0761"/>
    <property type="match status" value="1"/>
</dbReference>